<dbReference type="Proteomes" id="UP000018320">
    <property type="component" value="Unassembled WGS sequence"/>
</dbReference>
<evidence type="ECO:0000313" key="4">
    <source>
        <dbReference type="Proteomes" id="UP000018320"/>
    </source>
</evidence>
<reference evidence="4" key="1">
    <citation type="submission" date="2012-02" db="EMBL/GenBank/DDBJ databases">
        <title>Genome sequencing of Giardia lamblia Genotypes A2 and B isolates (DH and GS) and comparative analysis with the genomes of Genotypes A1 and E (WB and Pig).</title>
        <authorList>
            <person name="Adam R."/>
            <person name="Dahlstrom E."/>
            <person name="Martens C."/>
            <person name="Bruno D."/>
            <person name="Barbian K."/>
            <person name="Porcella S.F."/>
            <person name="Nash T."/>
        </authorList>
    </citation>
    <scope>NUCLEOTIDE SEQUENCE</scope>
    <source>
        <strain evidence="4">DH</strain>
    </source>
</reference>
<dbReference type="AlphaFoldDB" id="V6T9V0"/>
<evidence type="ECO:0000313" key="3">
    <source>
        <dbReference type="EMBL" id="ESU35539.1"/>
    </source>
</evidence>
<name>V6T9V0_GIAIN</name>
<dbReference type="VEuPathDB" id="GiardiaDB:DHA2_153531"/>
<feature type="domain" description="Eukaryotic translation initiation factor 3 subunit G N-terminal" evidence="2">
    <location>
        <begin position="17"/>
        <end position="146"/>
    </location>
</feature>
<dbReference type="VEuPathDB" id="GiardiaDB:GL50581_3179"/>
<dbReference type="EMBL" id="AHGT01000078">
    <property type="protein sequence ID" value="ESU35539.1"/>
    <property type="molecule type" value="Genomic_DNA"/>
</dbReference>
<protein>
    <recommendedName>
        <fullName evidence="2">Eukaryotic translation initiation factor 3 subunit G N-terminal domain-containing protein</fullName>
    </recommendedName>
</protein>
<feature type="region of interest" description="Disordered" evidence="1">
    <location>
        <begin position="237"/>
        <end position="280"/>
    </location>
</feature>
<feature type="compositionally biased region" description="Low complexity" evidence="1">
    <location>
        <begin position="244"/>
        <end position="262"/>
    </location>
</feature>
<accession>V6T9V0</accession>
<dbReference type="VEuPathDB" id="GiardiaDB:GL50803_0013269"/>
<proteinExistence type="predicted"/>
<evidence type="ECO:0000259" key="2">
    <source>
        <dbReference type="Pfam" id="PF12353"/>
    </source>
</evidence>
<organism evidence="3 4">
    <name type="scientific">Giardia intestinalis</name>
    <name type="common">Giardia lamblia</name>
    <dbReference type="NCBI Taxonomy" id="5741"/>
    <lineage>
        <taxon>Eukaryota</taxon>
        <taxon>Metamonada</taxon>
        <taxon>Diplomonadida</taxon>
        <taxon>Hexamitidae</taxon>
        <taxon>Giardiinae</taxon>
        <taxon>Giardia</taxon>
    </lineage>
</organism>
<comment type="caution">
    <text evidence="3">The sequence shown here is derived from an EMBL/GenBank/DDBJ whole genome shotgun (WGS) entry which is preliminary data.</text>
</comment>
<gene>
    <name evidence="3" type="ORF">DHA2_153531</name>
</gene>
<reference evidence="3 4" key="2">
    <citation type="journal article" date="2013" name="Genome Biol. Evol.">
        <title>Genome sequencing of Giardia lamblia genotypes A2 and B isolates (DH and GS) and comparative analysis with the genomes of genotypes A1 and E (WB and Pig).</title>
        <authorList>
            <person name="Adam R.D."/>
            <person name="Dahlstrom E.W."/>
            <person name="Martens C.A."/>
            <person name="Bruno D.P."/>
            <person name="Barbian K.D."/>
            <person name="Ricklefs S.M."/>
            <person name="Hernandez M.M."/>
            <person name="Narla N.P."/>
            <person name="Patel R.B."/>
            <person name="Porcella S.F."/>
            <person name="Nash T.E."/>
        </authorList>
    </citation>
    <scope>NUCLEOTIDE SEQUENCE [LARGE SCALE GENOMIC DNA]</scope>
    <source>
        <strain evidence="3 4">DH</strain>
    </source>
</reference>
<sequence>MKMMSTDSCRTRTITGPEDENGIFFVNEFTFQEDQENVSVSSKRMRRMNVSLEVPTRVLLRKDAIAKPASKSTKYYQPHGSATSADLTSLIASVEERPITLNLNSESVQKQQLASSAMAASMEATHVICNNCGGYHYTYCCPQKETYERDIITEKGSIYVPPSKKNNVEKQTYSLKLDPVPHFWTRENLQKLVDGLCEELRVMLKNLQSEGTIKQAPTAENFDQLTWREKVRIEKERKEALTRSSEPAQESQSQESQATTAADNKSDKPEPEPEPEPENEQIVSLRAAIAGLRLERASFPLNRIDGRKQGYAYINLGTKEAQQSFKARWDGAKIASEQIIMHVLLPEEYAPARK</sequence>
<dbReference type="InterPro" id="IPR024675">
    <property type="entry name" value="eIF3g_N"/>
</dbReference>
<dbReference type="VEuPathDB" id="GiardiaDB:QR46_4103"/>
<dbReference type="Pfam" id="PF12353">
    <property type="entry name" value="eIF3g"/>
    <property type="match status" value="1"/>
</dbReference>
<evidence type="ECO:0000256" key="1">
    <source>
        <dbReference type="SAM" id="MobiDB-lite"/>
    </source>
</evidence>